<feature type="non-terminal residue" evidence="7">
    <location>
        <position position="424"/>
    </location>
</feature>
<evidence type="ECO:0000256" key="1">
    <source>
        <dbReference type="ARBA" id="ARBA00004123"/>
    </source>
</evidence>
<dbReference type="PRINTS" id="PR00028">
    <property type="entry name" value="POUDOMAIN"/>
</dbReference>
<protein>
    <recommendedName>
        <fullName evidence="6">POU-specific domain-containing protein</fullName>
    </recommendedName>
</protein>
<feature type="domain" description="POU-specific" evidence="6">
    <location>
        <begin position="303"/>
        <end position="377"/>
    </location>
</feature>
<dbReference type="InterPro" id="IPR013847">
    <property type="entry name" value="POU"/>
</dbReference>
<dbReference type="SMART" id="SM00352">
    <property type="entry name" value="POU"/>
    <property type="match status" value="1"/>
</dbReference>
<dbReference type="PANTHER" id="PTHR11636:SF5">
    <property type="entry name" value="POU DOMAIN MOTIF 3, ISOFORM F"/>
    <property type="match status" value="1"/>
</dbReference>
<gene>
    <name evidence="7" type="ORF">CUNI_LOCUS3290</name>
</gene>
<dbReference type="SUPFAM" id="SSF46689">
    <property type="entry name" value="Homeodomain-like"/>
    <property type="match status" value="1"/>
</dbReference>
<dbReference type="EMBL" id="CAJHNH020000446">
    <property type="protein sequence ID" value="CAG5117732.1"/>
    <property type="molecule type" value="Genomic_DNA"/>
</dbReference>
<organism evidence="7 8">
    <name type="scientific">Candidula unifasciata</name>
    <dbReference type="NCBI Taxonomy" id="100452"/>
    <lineage>
        <taxon>Eukaryota</taxon>
        <taxon>Metazoa</taxon>
        <taxon>Spiralia</taxon>
        <taxon>Lophotrochozoa</taxon>
        <taxon>Mollusca</taxon>
        <taxon>Gastropoda</taxon>
        <taxon>Heterobranchia</taxon>
        <taxon>Euthyneura</taxon>
        <taxon>Panpulmonata</taxon>
        <taxon>Eupulmonata</taxon>
        <taxon>Stylommatophora</taxon>
        <taxon>Helicina</taxon>
        <taxon>Helicoidea</taxon>
        <taxon>Geomitridae</taxon>
        <taxon>Candidula</taxon>
    </lineage>
</organism>
<name>A0A8S3YQB8_9EUPU</name>
<evidence type="ECO:0000256" key="5">
    <source>
        <dbReference type="SAM" id="MobiDB-lite"/>
    </source>
</evidence>
<evidence type="ECO:0000313" key="8">
    <source>
        <dbReference type="Proteomes" id="UP000678393"/>
    </source>
</evidence>
<keyword evidence="4" id="KW-0539">Nucleus</keyword>
<keyword evidence="8" id="KW-1185">Reference proteome</keyword>
<evidence type="ECO:0000256" key="4">
    <source>
        <dbReference type="ARBA" id="ARBA00023242"/>
    </source>
</evidence>
<comment type="caution">
    <text evidence="7">The sequence shown here is derived from an EMBL/GenBank/DDBJ whole genome shotgun (WGS) entry which is preliminary data.</text>
</comment>
<dbReference type="OrthoDB" id="10066259at2759"/>
<evidence type="ECO:0000259" key="6">
    <source>
        <dbReference type="PROSITE" id="PS51179"/>
    </source>
</evidence>
<dbReference type="InterPro" id="IPR050255">
    <property type="entry name" value="POU_domain_TF"/>
</dbReference>
<dbReference type="CDD" id="cd00086">
    <property type="entry name" value="homeodomain"/>
    <property type="match status" value="1"/>
</dbReference>
<dbReference type="GO" id="GO:0005634">
    <property type="term" value="C:nucleus"/>
    <property type="evidence" value="ECO:0007669"/>
    <property type="project" value="UniProtKB-SubCell"/>
</dbReference>
<dbReference type="InterPro" id="IPR000327">
    <property type="entry name" value="POU_dom"/>
</dbReference>
<comment type="subcellular location">
    <subcellularLocation>
        <location evidence="1">Nucleus</location>
    </subcellularLocation>
</comment>
<reference evidence="7" key="1">
    <citation type="submission" date="2021-04" db="EMBL/GenBank/DDBJ databases">
        <authorList>
            <consortium name="Molecular Ecology Group"/>
        </authorList>
    </citation>
    <scope>NUCLEOTIDE SEQUENCE</scope>
</reference>
<accession>A0A8S3YQB8</accession>
<evidence type="ECO:0000256" key="2">
    <source>
        <dbReference type="ARBA" id="ARBA00023125"/>
    </source>
</evidence>
<dbReference type="Gene3D" id="1.10.10.60">
    <property type="entry name" value="Homeodomain-like"/>
    <property type="match status" value="1"/>
</dbReference>
<dbReference type="InterPro" id="IPR010982">
    <property type="entry name" value="Lambda_DNA-bd_dom_sf"/>
</dbReference>
<dbReference type="PROSITE" id="PS00035">
    <property type="entry name" value="POU_1"/>
    <property type="match status" value="1"/>
</dbReference>
<dbReference type="PROSITE" id="PS00465">
    <property type="entry name" value="POU_2"/>
    <property type="match status" value="1"/>
</dbReference>
<keyword evidence="2" id="KW-0238">DNA-binding</keyword>
<dbReference type="InterPro" id="IPR001356">
    <property type="entry name" value="HD"/>
</dbReference>
<dbReference type="InterPro" id="IPR009057">
    <property type="entry name" value="Homeodomain-like_sf"/>
</dbReference>
<dbReference type="GO" id="GO:0000981">
    <property type="term" value="F:DNA-binding transcription factor activity, RNA polymerase II-specific"/>
    <property type="evidence" value="ECO:0007669"/>
    <property type="project" value="TreeGrafter"/>
</dbReference>
<dbReference type="PROSITE" id="PS51179">
    <property type="entry name" value="POU_3"/>
    <property type="match status" value="1"/>
</dbReference>
<dbReference type="Pfam" id="PF00157">
    <property type="entry name" value="Pou"/>
    <property type="match status" value="1"/>
</dbReference>
<sequence>DVMLSATSTQSPLAPVSSVFTMPSVSLPHVSMASSALGLADQLFMSVPSVGDTATTPSATEAAKSDIASALSSLSSQTQLLGQPQVASQFFLASQPSASASTGQSAGHSLSLQQILIPVSTGNGTQQFISIPVSLATGGNQQIQLITTSNGGQFLAANLSGLQSLTQPLASSLQSSRESHSVTTHSSQTLAGHFAALPQLLTAATGGQILAVTPQMLASLPISVNHSSSSSSASSIASSHAAAATAQQVLQHTLSQAVAASVSHANSKLAQQAHISSSTNGLPPNISQLLPHTVGNSTESTTVDGINLDEIKEFARQFKIRRLSLGLTQTQVGQALSATEGPAYSQSAICRFEKLDITPKSAQKIKPVLERWMAEAEERYKNGVQNLTDFIGSEPSKKRKRRTSFTPQALEILNQYFERNTHPT</sequence>
<dbReference type="Gene3D" id="1.10.260.40">
    <property type="entry name" value="lambda repressor-like DNA-binding domains"/>
    <property type="match status" value="1"/>
</dbReference>
<evidence type="ECO:0000256" key="3">
    <source>
        <dbReference type="ARBA" id="ARBA00023155"/>
    </source>
</evidence>
<evidence type="ECO:0000313" key="7">
    <source>
        <dbReference type="EMBL" id="CAG5117732.1"/>
    </source>
</evidence>
<keyword evidence="3" id="KW-0371">Homeobox</keyword>
<dbReference type="AlphaFoldDB" id="A0A8S3YQB8"/>
<dbReference type="SUPFAM" id="SSF47413">
    <property type="entry name" value="lambda repressor-like DNA-binding domains"/>
    <property type="match status" value="1"/>
</dbReference>
<dbReference type="PANTHER" id="PTHR11636">
    <property type="entry name" value="POU DOMAIN"/>
    <property type="match status" value="1"/>
</dbReference>
<dbReference type="FunFam" id="1.10.260.40:FF:000013">
    <property type="entry name" value="POU domain protein"/>
    <property type="match status" value="1"/>
</dbReference>
<feature type="non-terminal residue" evidence="7">
    <location>
        <position position="1"/>
    </location>
</feature>
<feature type="region of interest" description="Disordered" evidence="5">
    <location>
        <begin position="272"/>
        <end position="294"/>
    </location>
</feature>
<dbReference type="GO" id="GO:0000978">
    <property type="term" value="F:RNA polymerase II cis-regulatory region sequence-specific DNA binding"/>
    <property type="evidence" value="ECO:0007669"/>
    <property type="project" value="TreeGrafter"/>
</dbReference>
<proteinExistence type="predicted"/>
<dbReference type="Proteomes" id="UP000678393">
    <property type="component" value="Unassembled WGS sequence"/>
</dbReference>